<proteinExistence type="inferred from homology"/>
<reference evidence="6" key="1">
    <citation type="submission" date="2021-01" db="EMBL/GenBank/DDBJ databases">
        <authorList>
            <person name="Corre E."/>
            <person name="Pelletier E."/>
            <person name="Niang G."/>
            <person name="Scheremetjew M."/>
            <person name="Finn R."/>
            <person name="Kale V."/>
            <person name="Holt S."/>
            <person name="Cochrane G."/>
            <person name="Meng A."/>
            <person name="Brown T."/>
            <person name="Cohen L."/>
        </authorList>
    </citation>
    <scope>NUCLEOTIDE SEQUENCE</scope>
    <source>
        <strain evidence="6">CCMP2222</strain>
    </source>
</reference>
<name>A0A7S2D4F4_9DINO</name>
<evidence type="ECO:0000256" key="2">
    <source>
        <dbReference type="ARBA" id="ARBA00022723"/>
    </source>
</evidence>
<dbReference type="PANTHER" id="PTHR45668:SF5">
    <property type="entry name" value="SERINE_THREONINE-PROTEIN PHOSPHATASE 5"/>
    <property type="match status" value="1"/>
</dbReference>
<evidence type="ECO:0000256" key="1">
    <source>
        <dbReference type="ARBA" id="ARBA00001936"/>
    </source>
</evidence>
<dbReference type="InterPro" id="IPR004843">
    <property type="entry name" value="Calcineurin-like_PHP"/>
</dbReference>
<dbReference type="PROSITE" id="PS00125">
    <property type="entry name" value="SER_THR_PHOSPHATASE"/>
    <property type="match status" value="1"/>
</dbReference>
<dbReference type="Pfam" id="PF00149">
    <property type="entry name" value="Metallophos"/>
    <property type="match status" value="1"/>
</dbReference>
<keyword evidence="3" id="KW-0464">Manganese</keyword>
<organism evidence="6">
    <name type="scientific">Alexandrium andersonii</name>
    <dbReference type="NCBI Taxonomy" id="327968"/>
    <lineage>
        <taxon>Eukaryota</taxon>
        <taxon>Sar</taxon>
        <taxon>Alveolata</taxon>
        <taxon>Dinophyceae</taxon>
        <taxon>Gonyaulacales</taxon>
        <taxon>Pyrocystaceae</taxon>
        <taxon>Alexandrium</taxon>
    </lineage>
</organism>
<evidence type="ECO:0000259" key="5">
    <source>
        <dbReference type="PROSITE" id="PS00125"/>
    </source>
</evidence>
<evidence type="ECO:0000256" key="3">
    <source>
        <dbReference type="ARBA" id="ARBA00023211"/>
    </source>
</evidence>
<feature type="domain" description="Serine/threonine specific protein phosphatases" evidence="5">
    <location>
        <begin position="253"/>
        <end position="258"/>
    </location>
</feature>
<dbReference type="EMBL" id="HBGQ01046116">
    <property type="protein sequence ID" value="CAD9443739.1"/>
    <property type="molecule type" value="Transcribed_RNA"/>
</dbReference>
<dbReference type="InterPro" id="IPR051134">
    <property type="entry name" value="PPP_phosphatase"/>
</dbReference>
<keyword evidence="4" id="KW-0378">Hydrolase</keyword>
<comment type="cofactor">
    <cofactor evidence="1">
        <name>Mn(2+)</name>
        <dbReference type="ChEBI" id="CHEBI:29035"/>
    </cofactor>
</comment>
<dbReference type="PRINTS" id="PR00114">
    <property type="entry name" value="STPHPHTASE"/>
</dbReference>
<evidence type="ECO:0000313" key="6">
    <source>
        <dbReference type="EMBL" id="CAD9443739.1"/>
    </source>
</evidence>
<keyword evidence="2" id="KW-0479">Metal-binding</keyword>
<dbReference type="EC" id="3.1.3.16" evidence="4"/>
<dbReference type="InterPro" id="IPR006186">
    <property type="entry name" value="Ser/Thr-sp_prot-phosphatase"/>
</dbReference>
<dbReference type="SMART" id="SM00156">
    <property type="entry name" value="PP2Ac"/>
    <property type="match status" value="1"/>
</dbReference>
<comment type="similarity">
    <text evidence="4">Belongs to the PPP phosphatase family.</text>
</comment>
<dbReference type="AlphaFoldDB" id="A0A7S2D4F4"/>
<comment type="catalytic activity">
    <reaction evidence="4">
        <text>O-phospho-L-threonyl-[protein] + H2O = L-threonyl-[protein] + phosphate</text>
        <dbReference type="Rhea" id="RHEA:47004"/>
        <dbReference type="Rhea" id="RHEA-COMP:11060"/>
        <dbReference type="Rhea" id="RHEA-COMP:11605"/>
        <dbReference type="ChEBI" id="CHEBI:15377"/>
        <dbReference type="ChEBI" id="CHEBI:30013"/>
        <dbReference type="ChEBI" id="CHEBI:43474"/>
        <dbReference type="ChEBI" id="CHEBI:61977"/>
        <dbReference type="EC" id="3.1.3.16"/>
    </reaction>
</comment>
<dbReference type="SUPFAM" id="SSF56300">
    <property type="entry name" value="Metallo-dependent phosphatases"/>
    <property type="match status" value="1"/>
</dbReference>
<gene>
    <name evidence="6" type="ORF">AAND1436_LOCUS22509</name>
</gene>
<accession>A0A7S2D4F4</accession>
<dbReference type="InterPro" id="IPR029052">
    <property type="entry name" value="Metallo-depent_PP-like"/>
</dbReference>
<dbReference type="GO" id="GO:0046872">
    <property type="term" value="F:metal ion binding"/>
    <property type="evidence" value="ECO:0007669"/>
    <property type="project" value="UniProtKB-KW"/>
</dbReference>
<dbReference type="PANTHER" id="PTHR45668">
    <property type="entry name" value="SERINE/THREONINE-PROTEIN PHOSPHATASE 5-RELATED"/>
    <property type="match status" value="1"/>
</dbReference>
<sequence>MGSNCCRASSTELVGEKRTEKTDAILQGLQNEEVKRKVQELEDLAFMGSTGLVHQRVDSRGDEEAFFVGVLERLENSDEFDSNSPFTSEIGDDDSDGDVVGHANSEKRSRVCSSTVDDNVYVMPEVGSVEEDLPLAEWELGAAWNQLRHCELPKLGICTRLIQGVARLYAAGSALVHLPAPPLNGRVVIVGDLHGHFGDLCHILDAFGEPSAGPGGTQYLFNGDFVDRGSWGPELLLTLYCLKLRHPRAVHFNRGNHEDIKQNQMPANGFRDAHCTRAFGKDGPQVFKLCLRSFGQLPLCHVLNNEIAVIHGGLPLDPSVTLSDIETIRRQREIPAHLYTVHGYREGQRIKARRLIPTTSGHLIEPGSLGQLLRRHMRTNCAIAQFVLMWRLRSCPSEPGSIKWPEVVGMSLLALMRWPSL</sequence>
<dbReference type="GO" id="GO:0004722">
    <property type="term" value="F:protein serine/threonine phosphatase activity"/>
    <property type="evidence" value="ECO:0007669"/>
    <property type="project" value="UniProtKB-EC"/>
</dbReference>
<evidence type="ECO:0000256" key="4">
    <source>
        <dbReference type="RuleBase" id="RU004273"/>
    </source>
</evidence>
<dbReference type="Gene3D" id="3.60.21.10">
    <property type="match status" value="1"/>
</dbReference>
<protein>
    <recommendedName>
        <fullName evidence="4">Serine/threonine-protein phosphatase</fullName>
        <ecNumber evidence="4">3.1.3.16</ecNumber>
    </recommendedName>
</protein>